<evidence type="ECO:0000256" key="4">
    <source>
        <dbReference type="ARBA" id="ARBA00023136"/>
    </source>
</evidence>
<feature type="transmembrane region" description="Helical" evidence="6">
    <location>
        <begin position="265"/>
        <end position="286"/>
    </location>
</feature>
<dbReference type="PANTHER" id="PTHR10414:SF37">
    <property type="entry name" value="BB IN A BOXCAR, ISOFORM C"/>
    <property type="match status" value="1"/>
</dbReference>
<feature type="transmembrane region" description="Helical" evidence="6">
    <location>
        <begin position="298"/>
        <end position="318"/>
    </location>
</feature>
<dbReference type="EMBL" id="HE575323">
    <property type="protein sequence ID" value="CCC93992.1"/>
    <property type="molecule type" value="Genomic_DNA"/>
</dbReference>
<dbReference type="PANTHER" id="PTHR10414">
    <property type="entry name" value="ETHANOLAMINEPHOSPHOTRANSFERASE"/>
    <property type="match status" value="1"/>
</dbReference>
<accession>G0UX75</accession>
<feature type="transmembrane region" description="Helical" evidence="6">
    <location>
        <begin position="108"/>
        <end position="126"/>
    </location>
</feature>
<gene>
    <name evidence="7" type="ORF">TCIL3000_10_7670</name>
</gene>
<comment type="similarity">
    <text evidence="2 5">Belongs to the CDP-alcohol phosphatidyltransferase class-I family.</text>
</comment>
<evidence type="ECO:0000256" key="3">
    <source>
        <dbReference type="ARBA" id="ARBA00022679"/>
    </source>
</evidence>
<evidence type="ECO:0000256" key="1">
    <source>
        <dbReference type="ARBA" id="ARBA00004370"/>
    </source>
</evidence>
<feature type="transmembrane region" description="Helical" evidence="6">
    <location>
        <begin position="173"/>
        <end position="190"/>
    </location>
</feature>
<keyword evidence="6" id="KW-1133">Transmembrane helix</keyword>
<organism evidence="7">
    <name type="scientific">Trypanosoma congolense (strain IL3000)</name>
    <dbReference type="NCBI Taxonomy" id="1068625"/>
    <lineage>
        <taxon>Eukaryota</taxon>
        <taxon>Discoba</taxon>
        <taxon>Euglenozoa</taxon>
        <taxon>Kinetoplastea</taxon>
        <taxon>Metakinetoplastina</taxon>
        <taxon>Trypanosomatida</taxon>
        <taxon>Trypanosomatidae</taxon>
        <taxon>Trypanosoma</taxon>
        <taxon>Nannomonas</taxon>
    </lineage>
</organism>
<evidence type="ECO:0000256" key="2">
    <source>
        <dbReference type="ARBA" id="ARBA00010441"/>
    </source>
</evidence>
<proteinExistence type="inferred from homology"/>
<comment type="subcellular location">
    <subcellularLocation>
        <location evidence="1">Membrane</location>
    </subcellularLocation>
</comment>
<feature type="transmembrane region" description="Helical" evidence="6">
    <location>
        <begin position="354"/>
        <end position="373"/>
    </location>
</feature>
<dbReference type="PROSITE" id="PS00379">
    <property type="entry name" value="CDP_ALCOHOL_P_TRANSF"/>
    <property type="match status" value="1"/>
</dbReference>
<name>G0UX75_TRYCI</name>
<feature type="transmembrane region" description="Helical" evidence="6">
    <location>
        <begin position="385"/>
        <end position="403"/>
    </location>
</feature>
<dbReference type="FunFam" id="1.20.120.1760:FF:000032">
    <property type="entry name" value="Choline/ethanolamine phosphotransferase, putative"/>
    <property type="match status" value="1"/>
</dbReference>
<reference evidence="7" key="1">
    <citation type="journal article" date="2012" name="Proc. Natl. Acad. Sci. U.S.A.">
        <title>Antigenic diversity is generated by distinct evolutionary mechanisms in African trypanosome species.</title>
        <authorList>
            <person name="Jackson A.P."/>
            <person name="Berry A."/>
            <person name="Aslett M."/>
            <person name="Allison H.C."/>
            <person name="Burton P."/>
            <person name="Vavrova-Anderson J."/>
            <person name="Brown R."/>
            <person name="Browne H."/>
            <person name="Corton N."/>
            <person name="Hauser H."/>
            <person name="Gamble J."/>
            <person name="Gilderthorp R."/>
            <person name="Marcello L."/>
            <person name="McQuillan J."/>
            <person name="Otto T.D."/>
            <person name="Quail M.A."/>
            <person name="Sanders M.J."/>
            <person name="van Tonder A."/>
            <person name="Ginger M.L."/>
            <person name="Field M.C."/>
            <person name="Barry J.D."/>
            <person name="Hertz-Fowler C."/>
            <person name="Berriman M."/>
        </authorList>
    </citation>
    <scope>NUCLEOTIDE SEQUENCE</scope>
    <source>
        <strain evidence="7">IL3000</strain>
    </source>
</reference>
<dbReference type="PIRSF" id="PIRSF015665">
    <property type="entry name" value="CHOPT"/>
    <property type="match status" value="1"/>
</dbReference>
<keyword evidence="4 6" id="KW-0472">Membrane</keyword>
<dbReference type="GO" id="GO:0016020">
    <property type="term" value="C:membrane"/>
    <property type="evidence" value="ECO:0007669"/>
    <property type="project" value="UniProtKB-SubCell"/>
</dbReference>
<feature type="transmembrane region" description="Helical" evidence="6">
    <location>
        <begin position="325"/>
        <end position="342"/>
    </location>
</feature>
<dbReference type="GO" id="GO:0016780">
    <property type="term" value="F:phosphotransferase activity, for other substituted phosphate groups"/>
    <property type="evidence" value="ECO:0007669"/>
    <property type="project" value="InterPro"/>
</dbReference>
<dbReference type="InterPro" id="IPR000462">
    <property type="entry name" value="CDP-OH_P_trans"/>
</dbReference>
<evidence type="ECO:0000313" key="7">
    <source>
        <dbReference type="EMBL" id="CCC93992.1"/>
    </source>
</evidence>
<sequence>MCTAHRASGAHNSFNIGVGLREPRCVSLDPRVHEHIPPHYLSNLAKYKYSGSDSGLVSRYIMQPYWNFIVSLVPMTIAPNAITITGFLMCLSSSLVVMFFYYFQNAEYPSWVWLYAAFCLFCYQTLDAIDGKQARRTNSVSPVGELFDHGCDAILTPFVQLKVCCALNTSPRVTFVYMVISSCVLFAAIWEQFVTGTLDLGYVNGPTDGILLACGIFIVTSFLSTSVWDTPIVGPYNVTLPSLISGGGGAGVGEETYQICTIRSVLFAMYIVSGVVTILNSVSHVIMRPSVQSRGASIIVALPTAVLLALHVWLYAAYFPIHVKYPFALELSFAFLVSYTVTRMTVARLCAMPYSLFNAFYVVTFIFTAGSLAMKMYFPFEEEKYLLSSLGSATVALAALGMWQYFHMIFSVVTQMAYFLRISVFSITPHHDVSSKRD</sequence>
<dbReference type="GO" id="GO:0008654">
    <property type="term" value="P:phospholipid biosynthetic process"/>
    <property type="evidence" value="ECO:0007669"/>
    <property type="project" value="InterPro"/>
</dbReference>
<dbReference type="VEuPathDB" id="TriTrypDB:TcIL3000_10_7670"/>
<dbReference type="AlphaFoldDB" id="G0UX75"/>
<protein>
    <submittedName>
        <fullName evidence="7">Putative ethanolaminephosphotransferase</fullName>
    </submittedName>
</protein>
<evidence type="ECO:0000256" key="5">
    <source>
        <dbReference type="RuleBase" id="RU003750"/>
    </source>
</evidence>
<keyword evidence="6" id="KW-0812">Transmembrane</keyword>
<feature type="transmembrane region" description="Helical" evidence="6">
    <location>
        <begin position="210"/>
        <end position="228"/>
    </location>
</feature>
<dbReference type="InterPro" id="IPR048254">
    <property type="entry name" value="CDP_ALCOHOL_P_TRANSF_CS"/>
</dbReference>
<keyword evidence="3 5" id="KW-0808">Transferase</keyword>
<dbReference type="Gene3D" id="1.20.120.1760">
    <property type="match status" value="1"/>
</dbReference>
<dbReference type="Pfam" id="PF01066">
    <property type="entry name" value="CDP-OH_P_transf"/>
    <property type="match status" value="1"/>
</dbReference>
<evidence type="ECO:0000256" key="6">
    <source>
        <dbReference type="SAM" id="Phobius"/>
    </source>
</evidence>
<dbReference type="InterPro" id="IPR014472">
    <property type="entry name" value="CHOPT"/>
</dbReference>
<dbReference type="InterPro" id="IPR043130">
    <property type="entry name" value="CDP-OH_PTrfase_TM_dom"/>
</dbReference>